<dbReference type="PANTHER" id="PTHR28272:SF1">
    <property type="entry name" value="RIBONUCLEASES P_MRP PROTEIN SUBUNIT POP3"/>
    <property type="match status" value="1"/>
</dbReference>
<accession>A0A9P3LUF2</accession>
<dbReference type="PANTHER" id="PTHR28272">
    <property type="entry name" value="RIBONUCLEASES P/MRP PROTEIN SUBUNIT POP3"/>
    <property type="match status" value="1"/>
</dbReference>
<dbReference type="OrthoDB" id="20109at2759"/>
<dbReference type="InterPro" id="IPR013241">
    <property type="entry name" value="RNase_P_Pop3"/>
</dbReference>
<feature type="compositionally biased region" description="Basic and acidic residues" evidence="1">
    <location>
        <begin position="342"/>
        <end position="353"/>
    </location>
</feature>
<name>A0A9P3LUF2_9FUNG</name>
<dbReference type="GO" id="GO:0008033">
    <property type="term" value="P:tRNA processing"/>
    <property type="evidence" value="ECO:0007669"/>
    <property type="project" value="InterPro"/>
</dbReference>
<dbReference type="GO" id="GO:0005829">
    <property type="term" value="C:cytosol"/>
    <property type="evidence" value="ECO:0007669"/>
    <property type="project" value="TreeGrafter"/>
</dbReference>
<dbReference type="EMBL" id="BQFW01000004">
    <property type="protein sequence ID" value="GJJ70600.1"/>
    <property type="molecule type" value="Genomic_DNA"/>
</dbReference>
<reference evidence="2" key="2">
    <citation type="journal article" date="2022" name="Microbiol. Resour. Announc.">
        <title>Whole-Genome Sequence of Entomortierella parvispora E1425, a Mucoromycotan Fungus Associated with Burkholderiaceae-Related Endosymbiotic Bacteria.</title>
        <authorList>
            <person name="Herlambang A."/>
            <person name="Guo Y."/>
            <person name="Takashima Y."/>
            <person name="Narisawa K."/>
            <person name="Ohta H."/>
            <person name="Nishizawa T."/>
        </authorList>
    </citation>
    <scope>NUCLEOTIDE SEQUENCE</scope>
    <source>
        <strain evidence="2">E1425</strain>
    </source>
</reference>
<dbReference type="GO" id="GO:0005655">
    <property type="term" value="C:nucleolar ribonuclease P complex"/>
    <property type="evidence" value="ECO:0007669"/>
    <property type="project" value="TreeGrafter"/>
</dbReference>
<protein>
    <submittedName>
        <fullName evidence="2">Ribonuclease P/MRP protein subunit POP3</fullName>
    </submittedName>
</protein>
<sequence length="353" mass="38127">MSGKQAKNQNAKAATFSGGLRSEAKKSKIVYKNVLDTPFNIPWPEVTAEDSATILDALCELLEPIGAHRDQCRTDASKNERSRKKIRPGKPNTALASPNHDGTNTTQMILTSEFSKSSTEMKTDAPSIMQSISIGINSVTKTLERSVQDVVKFPPPSAIFLCKGDLAPSHLYSHLGPMVAMVPTTLLFPLHKGSEQRLSKALGMKAVGAVAVLAGSKEAEDVVMILSRMVEPLSVPWLPKAATITPKKVAASKEGAERMISEPHSQSALNDGIRSKTDDVPLSTTKKETNSAGWIPTNIKSVKTTMPVVVRAPKAPKESDKPQTQAQPLIHQNRKGQQGNKRLADGLTKEKLQ</sequence>
<evidence type="ECO:0000256" key="1">
    <source>
        <dbReference type="SAM" id="MobiDB-lite"/>
    </source>
</evidence>
<dbReference type="AlphaFoldDB" id="A0A9P3LUF2"/>
<dbReference type="GO" id="GO:0004526">
    <property type="term" value="F:ribonuclease P activity"/>
    <property type="evidence" value="ECO:0007669"/>
    <property type="project" value="TreeGrafter"/>
</dbReference>
<gene>
    <name evidence="2" type="ORF">EMPS_02949</name>
</gene>
<keyword evidence="3" id="KW-1185">Reference proteome</keyword>
<feature type="compositionally biased region" description="Basic and acidic residues" evidence="1">
    <location>
        <begin position="273"/>
        <end position="289"/>
    </location>
</feature>
<dbReference type="GO" id="GO:0000171">
    <property type="term" value="F:ribonuclease MRP activity"/>
    <property type="evidence" value="ECO:0007669"/>
    <property type="project" value="TreeGrafter"/>
</dbReference>
<feature type="region of interest" description="Disordered" evidence="1">
    <location>
        <begin position="306"/>
        <end position="353"/>
    </location>
</feature>
<organism evidence="2 3">
    <name type="scientific">Entomortierella parvispora</name>
    <dbReference type="NCBI Taxonomy" id="205924"/>
    <lineage>
        <taxon>Eukaryota</taxon>
        <taxon>Fungi</taxon>
        <taxon>Fungi incertae sedis</taxon>
        <taxon>Mucoromycota</taxon>
        <taxon>Mortierellomycotina</taxon>
        <taxon>Mortierellomycetes</taxon>
        <taxon>Mortierellales</taxon>
        <taxon>Mortierellaceae</taxon>
        <taxon>Entomortierella</taxon>
    </lineage>
</organism>
<feature type="compositionally biased region" description="Polar residues" evidence="1">
    <location>
        <begin position="94"/>
        <end position="105"/>
    </location>
</feature>
<reference evidence="2" key="1">
    <citation type="submission" date="2021-11" db="EMBL/GenBank/DDBJ databases">
        <authorList>
            <person name="Herlambang A."/>
            <person name="Guo Y."/>
            <person name="Takashima Y."/>
            <person name="Nishizawa T."/>
        </authorList>
    </citation>
    <scope>NUCLEOTIDE SEQUENCE</scope>
    <source>
        <strain evidence="2">E1425</strain>
    </source>
</reference>
<evidence type="ECO:0000313" key="3">
    <source>
        <dbReference type="Proteomes" id="UP000827284"/>
    </source>
</evidence>
<dbReference type="Pfam" id="PF08228">
    <property type="entry name" value="RNase_P_pop3"/>
    <property type="match status" value="1"/>
</dbReference>
<feature type="region of interest" description="Disordered" evidence="1">
    <location>
        <begin position="254"/>
        <end position="289"/>
    </location>
</feature>
<evidence type="ECO:0000313" key="2">
    <source>
        <dbReference type="EMBL" id="GJJ70600.1"/>
    </source>
</evidence>
<dbReference type="GO" id="GO:0000172">
    <property type="term" value="C:ribonuclease MRP complex"/>
    <property type="evidence" value="ECO:0007669"/>
    <property type="project" value="TreeGrafter"/>
</dbReference>
<proteinExistence type="predicted"/>
<comment type="caution">
    <text evidence="2">The sequence shown here is derived from an EMBL/GenBank/DDBJ whole genome shotgun (WGS) entry which is preliminary data.</text>
</comment>
<dbReference type="Proteomes" id="UP000827284">
    <property type="component" value="Unassembled WGS sequence"/>
</dbReference>
<dbReference type="GO" id="GO:0006364">
    <property type="term" value="P:rRNA processing"/>
    <property type="evidence" value="ECO:0007669"/>
    <property type="project" value="InterPro"/>
</dbReference>
<dbReference type="GO" id="GO:0034965">
    <property type="term" value="P:intronic box C/D snoRNA processing"/>
    <property type="evidence" value="ECO:0007669"/>
    <property type="project" value="TreeGrafter"/>
</dbReference>
<feature type="region of interest" description="Disordered" evidence="1">
    <location>
        <begin position="72"/>
        <end position="105"/>
    </location>
</feature>